<keyword evidence="2" id="KW-0238">DNA-binding</keyword>
<dbReference type="InterPro" id="IPR036388">
    <property type="entry name" value="WH-like_DNA-bd_sf"/>
</dbReference>
<keyword evidence="3" id="KW-0804">Transcription</keyword>
<dbReference type="InterPro" id="IPR005471">
    <property type="entry name" value="Tscrpt_reg_IclR_N"/>
</dbReference>
<dbReference type="PANTHER" id="PTHR30136">
    <property type="entry name" value="HELIX-TURN-HELIX TRANSCRIPTIONAL REGULATOR, ICLR FAMILY"/>
    <property type="match status" value="1"/>
</dbReference>
<dbReference type="Gene3D" id="3.30.450.40">
    <property type="match status" value="1"/>
</dbReference>
<dbReference type="PROSITE" id="PS51077">
    <property type="entry name" value="HTH_ICLR"/>
    <property type="match status" value="1"/>
</dbReference>
<dbReference type="SMART" id="SM00346">
    <property type="entry name" value="HTH_ICLR"/>
    <property type="match status" value="1"/>
</dbReference>
<gene>
    <name evidence="6" type="ORF">ACFQ38_14070</name>
</gene>
<dbReference type="SUPFAM" id="SSF46785">
    <property type="entry name" value="Winged helix' DNA-binding domain"/>
    <property type="match status" value="1"/>
</dbReference>
<proteinExistence type="predicted"/>
<keyword evidence="7" id="KW-1185">Reference proteome</keyword>
<dbReference type="InterPro" id="IPR029016">
    <property type="entry name" value="GAF-like_dom_sf"/>
</dbReference>
<organism evidence="6 7">
    <name type="scientific">Sporosarcina contaminans</name>
    <dbReference type="NCBI Taxonomy" id="633403"/>
    <lineage>
        <taxon>Bacteria</taxon>
        <taxon>Bacillati</taxon>
        <taxon>Bacillota</taxon>
        <taxon>Bacilli</taxon>
        <taxon>Bacillales</taxon>
        <taxon>Caryophanaceae</taxon>
        <taxon>Sporosarcina</taxon>
    </lineage>
</organism>
<evidence type="ECO:0000313" key="6">
    <source>
        <dbReference type="EMBL" id="MFD1206221.1"/>
    </source>
</evidence>
<dbReference type="PANTHER" id="PTHR30136:SF24">
    <property type="entry name" value="HTH-TYPE TRANSCRIPTIONAL REPRESSOR ALLR"/>
    <property type="match status" value="1"/>
</dbReference>
<evidence type="ECO:0000256" key="1">
    <source>
        <dbReference type="ARBA" id="ARBA00023015"/>
    </source>
</evidence>
<dbReference type="Proteomes" id="UP001597231">
    <property type="component" value="Unassembled WGS sequence"/>
</dbReference>
<reference evidence="7" key="1">
    <citation type="journal article" date="2019" name="Int. J. Syst. Evol. Microbiol.">
        <title>The Global Catalogue of Microorganisms (GCM) 10K type strain sequencing project: providing services to taxonomists for standard genome sequencing and annotation.</title>
        <authorList>
            <consortium name="The Broad Institute Genomics Platform"/>
            <consortium name="The Broad Institute Genome Sequencing Center for Infectious Disease"/>
            <person name="Wu L."/>
            <person name="Ma J."/>
        </authorList>
    </citation>
    <scope>NUCLEOTIDE SEQUENCE [LARGE SCALE GENOMIC DNA]</scope>
    <source>
        <strain evidence="7">CCUG 53915</strain>
    </source>
</reference>
<accession>A0ABW3TZI6</accession>
<dbReference type="CDD" id="cd00090">
    <property type="entry name" value="HTH_ARSR"/>
    <property type="match status" value="1"/>
</dbReference>
<feature type="domain" description="IclR-ED" evidence="5">
    <location>
        <begin position="71"/>
        <end position="254"/>
    </location>
</feature>
<evidence type="ECO:0000259" key="5">
    <source>
        <dbReference type="PROSITE" id="PS51078"/>
    </source>
</evidence>
<evidence type="ECO:0000259" key="4">
    <source>
        <dbReference type="PROSITE" id="PS51077"/>
    </source>
</evidence>
<dbReference type="SUPFAM" id="SSF55781">
    <property type="entry name" value="GAF domain-like"/>
    <property type="match status" value="1"/>
</dbReference>
<dbReference type="InterPro" id="IPR011991">
    <property type="entry name" value="ArsR-like_HTH"/>
</dbReference>
<dbReference type="RefSeq" id="WP_336824187.1">
    <property type="nucleotide sequence ID" value="NZ_JBHTLT010000117.1"/>
</dbReference>
<dbReference type="InterPro" id="IPR014757">
    <property type="entry name" value="Tscrpt_reg_IclR_C"/>
</dbReference>
<dbReference type="EMBL" id="JBHTLT010000117">
    <property type="protein sequence ID" value="MFD1206221.1"/>
    <property type="molecule type" value="Genomic_DNA"/>
</dbReference>
<name>A0ABW3TZI6_9BACL</name>
<protein>
    <submittedName>
        <fullName evidence="6">IclR family transcriptional regulator</fullName>
    </submittedName>
</protein>
<evidence type="ECO:0000256" key="2">
    <source>
        <dbReference type="ARBA" id="ARBA00023125"/>
    </source>
</evidence>
<evidence type="ECO:0000313" key="7">
    <source>
        <dbReference type="Proteomes" id="UP001597231"/>
    </source>
</evidence>
<dbReference type="InterPro" id="IPR036390">
    <property type="entry name" value="WH_DNA-bd_sf"/>
</dbReference>
<feature type="domain" description="HTH iclR-type" evidence="4">
    <location>
        <begin position="8"/>
        <end position="70"/>
    </location>
</feature>
<dbReference type="Pfam" id="PF09339">
    <property type="entry name" value="HTH_IclR"/>
    <property type="match status" value="1"/>
</dbReference>
<dbReference type="PROSITE" id="PS51078">
    <property type="entry name" value="ICLR_ED"/>
    <property type="match status" value="1"/>
</dbReference>
<keyword evidence="1" id="KW-0805">Transcription regulation</keyword>
<dbReference type="InterPro" id="IPR050707">
    <property type="entry name" value="HTH_MetabolicPath_Reg"/>
</dbReference>
<dbReference type="Gene3D" id="1.10.10.10">
    <property type="entry name" value="Winged helix-like DNA-binding domain superfamily/Winged helix DNA-binding domain"/>
    <property type="match status" value="1"/>
</dbReference>
<sequence>MKNEVITVQSVDRALIILEILQGEPDGLGVTELSTELKVSKSTAHRLLMSLLKKGFVQQDPENQKYRLGLKLIEFGQTVSNNIDIRKVASSHLRRLAEKTGETAHLVIQERSEIVYIDKIESSATIRMFSNIGKRAPMHCTGVGKAILAFLPQQEILDIVEDKGLEKFTHKTIINIETLLLHLEEIRNNGYSIDDEEHELGIKCAAAPIFNSKGEVVAGISVAGPIMRVTEDKLSAMAMEVLQTSQEISKLLGGKVS</sequence>
<comment type="caution">
    <text evidence="6">The sequence shown here is derived from an EMBL/GenBank/DDBJ whole genome shotgun (WGS) entry which is preliminary data.</text>
</comment>
<dbReference type="Pfam" id="PF01614">
    <property type="entry name" value="IclR_C"/>
    <property type="match status" value="1"/>
</dbReference>
<evidence type="ECO:0000256" key="3">
    <source>
        <dbReference type="ARBA" id="ARBA00023163"/>
    </source>
</evidence>